<dbReference type="InterPro" id="IPR005097">
    <property type="entry name" value="Sacchrp_dh_NADP-bd"/>
</dbReference>
<protein>
    <recommendedName>
        <fullName evidence="5">Saccharopine dehydrogenase</fullName>
    </recommendedName>
</protein>
<dbReference type="Proteomes" id="UP001055102">
    <property type="component" value="Unassembled WGS sequence"/>
</dbReference>
<dbReference type="InterPro" id="IPR025311">
    <property type="entry name" value="DUF4166"/>
</dbReference>
<dbReference type="PANTHER" id="PTHR43796:SF2">
    <property type="entry name" value="CARBOXYNORSPERMIDINE SYNTHASE"/>
    <property type="match status" value="1"/>
</dbReference>
<dbReference type="EMBL" id="BPQR01000051">
    <property type="protein sequence ID" value="GJE07714.1"/>
    <property type="molecule type" value="Genomic_DNA"/>
</dbReference>
<evidence type="ECO:0000313" key="4">
    <source>
        <dbReference type="Proteomes" id="UP001055102"/>
    </source>
</evidence>
<feature type="domain" description="Saccharopine dehydrogenase NADP binding" evidence="1">
    <location>
        <begin position="4"/>
        <end position="130"/>
    </location>
</feature>
<proteinExistence type="predicted"/>
<dbReference type="Gene3D" id="3.40.50.720">
    <property type="entry name" value="NAD(P)-binding Rossmann-like Domain"/>
    <property type="match status" value="1"/>
</dbReference>
<reference evidence="3" key="2">
    <citation type="submission" date="2021-08" db="EMBL/GenBank/DDBJ databases">
        <authorList>
            <person name="Tani A."/>
            <person name="Ola A."/>
            <person name="Ogura Y."/>
            <person name="Katsura K."/>
            <person name="Hayashi T."/>
        </authorList>
    </citation>
    <scope>NUCLEOTIDE SEQUENCE</scope>
    <source>
        <strain evidence="3">LMG 23639</strain>
    </source>
</reference>
<sequence length="548" mass="57784">MRRVVVVGATGVFGSRLCGMLAGIAGLEIVLAARTRTALDALAAQLRPAYPEARIETALLDRARPEDLARLRPWAVVDAAGPFQGSGTDLARAACALGAHSIDLADGRAYVAGFPAALDAAARAAGVLAVTGASSTPALSHAALEPLVAGWRRLDTVAVAISPGAQAPRGLSVIRAILSYTGRPVRVFAGGGWTERSGWSGSQRRPMPGLGRRWLALCETPDLDLLPARFPIREEALFLAGLELGAMHLGLAALAMPVRAGLVPTLVPLAKPLRFAADILAPLGTDRGGMTVEARGLDAEGRRAAARWFLTARDGAGPNVPAAAAAALVRALAEGRETRSGAFACAGLIGRDAILRELAGLPIRTRTEERRPDEAALFPRILGSRFDALPAPVRAVHGAAAGVRLSGQAVARTGRHPLARLAASLMGLPPSGCHETRVAIEAAGTGERWTRRFGTARFASTLCDAGDFGRFEERIGPLRFRFRAEAEAAALVWHWEGWSLLGLPLPARLAPRIRARSWADGPRYRFRVAVAHPWTGLVFAYRGRLAPG</sequence>
<name>A0ABQ4SYV6_9HYPH</name>
<evidence type="ECO:0000313" key="3">
    <source>
        <dbReference type="EMBL" id="GJE07714.1"/>
    </source>
</evidence>
<evidence type="ECO:0008006" key="5">
    <source>
        <dbReference type="Google" id="ProtNLM"/>
    </source>
</evidence>
<dbReference type="Pfam" id="PF03435">
    <property type="entry name" value="Sacchrp_dh_NADP"/>
    <property type="match status" value="1"/>
</dbReference>
<dbReference type="SUPFAM" id="SSF51735">
    <property type="entry name" value="NAD(P)-binding Rossmann-fold domains"/>
    <property type="match status" value="1"/>
</dbReference>
<keyword evidence="4" id="KW-1185">Reference proteome</keyword>
<organism evidence="3 4">
    <name type="scientific">Methylobacterium jeotgali</name>
    <dbReference type="NCBI Taxonomy" id="381630"/>
    <lineage>
        <taxon>Bacteria</taxon>
        <taxon>Pseudomonadati</taxon>
        <taxon>Pseudomonadota</taxon>
        <taxon>Alphaproteobacteria</taxon>
        <taxon>Hyphomicrobiales</taxon>
        <taxon>Methylobacteriaceae</taxon>
        <taxon>Methylobacterium</taxon>
    </lineage>
</organism>
<gene>
    <name evidence="3" type="ORF">AOPFMNJM_3044</name>
</gene>
<feature type="domain" description="DUF4166" evidence="2">
    <location>
        <begin position="389"/>
        <end position="545"/>
    </location>
</feature>
<dbReference type="RefSeq" id="WP_238277048.1">
    <property type="nucleotide sequence ID" value="NZ_BPQR01000051.1"/>
</dbReference>
<dbReference type="Pfam" id="PF13761">
    <property type="entry name" value="DUF4166"/>
    <property type="match status" value="1"/>
</dbReference>
<dbReference type="InterPro" id="IPR036291">
    <property type="entry name" value="NAD(P)-bd_dom_sf"/>
</dbReference>
<reference evidence="3" key="1">
    <citation type="journal article" date="2021" name="Front. Microbiol.">
        <title>Comprehensive Comparative Genomics and Phenotyping of Methylobacterium Species.</title>
        <authorList>
            <person name="Alessa O."/>
            <person name="Ogura Y."/>
            <person name="Fujitani Y."/>
            <person name="Takami H."/>
            <person name="Hayashi T."/>
            <person name="Sahin N."/>
            <person name="Tani A."/>
        </authorList>
    </citation>
    <scope>NUCLEOTIDE SEQUENCE</scope>
    <source>
        <strain evidence="3">LMG 23639</strain>
    </source>
</reference>
<evidence type="ECO:0000259" key="2">
    <source>
        <dbReference type="Pfam" id="PF13761"/>
    </source>
</evidence>
<evidence type="ECO:0000259" key="1">
    <source>
        <dbReference type="Pfam" id="PF03435"/>
    </source>
</evidence>
<accession>A0ABQ4SYV6</accession>
<comment type="caution">
    <text evidence="3">The sequence shown here is derived from an EMBL/GenBank/DDBJ whole genome shotgun (WGS) entry which is preliminary data.</text>
</comment>
<dbReference type="PANTHER" id="PTHR43796">
    <property type="entry name" value="CARBOXYNORSPERMIDINE SYNTHASE"/>
    <property type="match status" value="1"/>
</dbReference>